<name>U3AE05_9EURY</name>
<comment type="caution">
    <text evidence="2">The sequence shown here is derived from an EMBL/GenBank/DDBJ whole genome shotgun (WGS) entry which is preliminary data.</text>
</comment>
<organism evidence="2 3">
    <name type="scientific">Halarchaeum acidiphilum MH1-52-1</name>
    <dbReference type="NCBI Taxonomy" id="1261545"/>
    <lineage>
        <taxon>Archaea</taxon>
        <taxon>Methanobacteriati</taxon>
        <taxon>Methanobacteriota</taxon>
        <taxon>Stenosarchaea group</taxon>
        <taxon>Halobacteria</taxon>
        <taxon>Halobacteriales</taxon>
        <taxon>Halobacteriaceae</taxon>
    </lineage>
</organism>
<dbReference type="eggNOG" id="arCOG04451">
    <property type="taxonomic scope" value="Archaea"/>
</dbReference>
<keyword evidence="3" id="KW-1185">Reference proteome</keyword>
<protein>
    <recommendedName>
        <fullName evidence="1">Ribbon-helix-helix protein CopG domain-containing protein</fullName>
    </recommendedName>
</protein>
<dbReference type="Pfam" id="PF01402">
    <property type="entry name" value="RHH_1"/>
    <property type="match status" value="1"/>
</dbReference>
<evidence type="ECO:0000259" key="1">
    <source>
        <dbReference type="Pfam" id="PF01402"/>
    </source>
</evidence>
<feature type="domain" description="Ribbon-helix-helix protein CopG" evidence="1">
    <location>
        <begin position="2"/>
        <end position="35"/>
    </location>
</feature>
<dbReference type="Proteomes" id="UP000016986">
    <property type="component" value="Unassembled WGS sequence"/>
</dbReference>
<proteinExistence type="predicted"/>
<dbReference type="AlphaFoldDB" id="U3AE05"/>
<accession>U3AE05</accession>
<evidence type="ECO:0000313" key="3">
    <source>
        <dbReference type="Proteomes" id="UP000016986"/>
    </source>
</evidence>
<dbReference type="CDD" id="cd22235">
    <property type="entry name" value="RHH_CopG_archaea"/>
    <property type="match status" value="1"/>
</dbReference>
<dbReference type="InterPro" id="IPR002145">
    <property type="entry name" value="CopG"/>
</dbReference>
<gene>
    <name evidence="2" type="ORF">MBEHAL_1763</name>
</gene>
<sequence>MSLDDESARALADLADRTDASQSEVVRRAVTFYATNFDAADGAADARLDAYHRMLSTGEHVLLDVDFLHCFLDYVEGAAGDPDPDFLDAVDRVAAYHAREYGERFATLGDLLHWLDFCGFLAVRDADGPTYHVVFPTASVKWFMLRFVERSARDLPFDIEVEGGVSKAIITTVDA</sequence>
<evidence type="ECO:0000313" key="2">
    <source>
        <dbReference type="EMBL" id="GAD53003.1"/>
    </source>
</evidence>
<reference evidence="2 3" key="1">
    <citation type="submission" date="2013-09" db="EMBL/GenBank/DDBJ databases">
        <title>Whole genome sequencing of Halarchaeum acidiphilum strain MH1-52-1.</title>
        <authorList>
            <person name="Shimane Y."/>
            <person name="Minegishi H."/>
            <person name="Nishi S."/>
            <person name="Echigo A."/>
            <person name="Shuto A."/>
            <person name="Konishi M."/>
            <person name="Ito T."/>
            <person name="Ohkuma M."/>
            <person name="Ohta Y."/>
            <person name="Nagano Y."/>
            <person name="Tsubouchi T."/>
            <person name="Mori K."/>
            <person name="Usui K."/>
            <person name="Kamekura M."/>
            <person name="Usami R."/>
            <person name="Takaki Y."/>
            <person name="Hatada Y."/>
        </authorList>
    </citation>
    <scope>NUCLEOTIDE SEQUENCE [LARGE SCALE GENOMIC DNA]</scope>
    <source>
        <strain evidence="2 3">JCM 16109</strain>
    </source>
</reference>
<dbReference type="EMBL" id="BATA01000043">
    <property type="protein sequence ID" value="GAD53003.1"/>
    <property type="molecule type" value="Genomic_DNA"/>
</dbReference>
<dbReference type="GO" id="GO:0006355">
    <property type="term" value="P:regulation of DNA-templated transcription"/>
    <property type="evidence" value="ECO:0007669"/>
    <property type="project" value="InterPro"/>
</dbReference>